<dbReference type="RefSeq" id="WP_055733690.1">
    <property type="nucleotide sequence ID" value="NZ_BMDY01000034.1"/>
</dbReference>
<sequence length="69" mass="8093">MINSNDFAKTGLLNRYLAEREQYFKGACCFVPDSHEDLQQQQQSALQHAYQQSWISISEFQHWSQQLGL</sequence>
<protein>
    <submittedName>
        <fullName evidence="1">Uncharacterized protein</fullName>
    </submittedName>
</protein>
<proteinExistence type="predicted"/>
<evidence type="ECO:0000313" key="2">
    <source>
        <dbReference type="Proteomes" id="UP000651977"/>
    </source>
</evidence>
<name>A0ABQ1I6J3_9ALTE</name>
<reference evidence="2" key="1">
    <citation type="journal article" date="2019" name="Int. J. Syst. Evol. Microbiol.">
        <title>The Global Catalogue of Microorganisms (GCM) 10K type strain sequencing project: providing services to taxonomists for standard genome sequencing and annotation.</title>
        <authorList>
            <consortium name="The Broad Institute Genomics Platform"/>
            <consortium name="The Broad Institute Genome Sequencing Center for Infectious Disease"/>
            <person name="Wu L."/>
            <person name="Ma J."/>
        </authorList>
    </citation>
    <scope>NUCLEOTIDE SEQUENCE [LARGE SCALE GENOMIC DNA]</scope>
    <source>
        <strain evidence="2">CGMCC 1.10131</strain>
    </source>
</reference>
<comment type="caution">
    <text evidence="1">The sequence shown here is derived from an EMBL/GenBank/DDBJ whole genome shotgun (WGS) entry which is preliminary data.</text>
</comment>
<evidence type="ECO:0000313" key="1">
    <source>
        <dbReference type="EMBL" id="GGB20331.1"/>
    </source>
</evidence>
<accession>A0ABQ1I6J3</accession>
<organism evidence="1 2">
    <name type="scientific">Agarivorans gilvus</name>
    <dbReference type="NCBI Taxonomy" id="680279"/>
    <lineage>
        <taxon>Bacteria</taxon>
        <taxon>Pseudomonadati</taxon>
        <taxon>Pseudomonadota</taxon>
        <taxon>Gammaproteobacteria</taxon>
        <taxon>Alteromonadales</taxon>
        <taxon>Alteromonadaceae</taxon>
        <taxon>Agarivorans</taxon>
    </lineage>
</organism>
<dbReference type="Proteomes" id="UP000651977">
    <property type="component" value="Unassembled WGS sequence"/>
</dbReference>
<gene>
    <name evidence="1" type="ORF">GCM10007414_37180</name>
</gene>
<keyword evidence="2" id="KW-1185">Reference proteome</keyword>
<dbReference type="EMBL" id="BMDY01000034">
    <property type="protein sequence ID" value="GGB20331.1"/>
    <property type="molecule type" value="Genomic_DNA"/>
</dbReference>